<keyword evidence="3" id="KW-1185">Reference proteome</keyword>
<dbReference type="KEGG" id="bfu:BCIN_07g00420"/>
<organism evidence="2 3">
    <name type="scientific">Botryotinia fuckeliana (strain B05.10)</name>
    <name type="common">Noble rot fungus</name>
    <name type="synonym">Botrytis cinerea</name>
    <dbReference type="NCBI Taxonomy" id="332648"/>
    <lineage>
        <taxon>Eukaryota</taxon>
        <taxon>Fungi</taxon>
        <taxon>Dikarya</taxon>
        <taxon>Ascomycota</taxon>
        <taxon>Pezizomycotina</taxon>
        <taxon>Leotiomycetes</taxon>
        <taxon>Helotiales</taxon>
        <taxon>Sclerotiniaceae</taxon>
        <taxon>Botrytis</taxon>
    </lineage>
</organism>
<feature type="region of interest" description="Disordered" evidence="1">
    <location>
        <begin position="171"/>
        <end position="287"/>
    </location>
</feature>
<feature type="region of interest" description="Disordered" evidence="1">
    <location>
        <begin position="1"/>
        <end position="125"/>
    </location>
</feature>
<evidence type="ECO:0000313" key="3">
    <source>
        <dbReference type="Proteomes" id="UP000001798"/>
    </source>
</evidence>
<sequence length="310" mass="34428">MRPTTPNFNFAQSVGPSSPPETPTNSTFAFAPQRPSMNFPGSSPKTNGIIPNGPGPHFSYNRVENLSPRSTSPSSESSGSASPPRSESSQRAQSPLSSPIHRHSRVVEKGNFTLEEITDSDLEGYDCDEELIIRPHQYEDAESDGGHVAPISTPAELDARFLDDLRDLTAHDGTDAFNNEEQDGSPLDEYEAWVQRNREERRRRRRSSATVQKRSLAQSIGSDTDDEDLKPDHISANEAGSSARRLRRKTFNHGGDKRASLIFDDPPPRIPELEEPDSCEEVLEDDTELDDLKELPYYVLDESMDIDSSS</sequence>
<reference evidence="2 3" key="3">
    <citation type="journal article" date="2017" name="Mol. Plant Pathol.">
        <title>A gapless genome sequence of the fungus Botrytis cinerea.</title>
        <authorList>
            <person name="Van Kan J.A."/>
            <person name="Stassen J.H."/>
            <person name="Mosbach A."/>
            <person name="Van Der Lee T.A."/>
            <person name="Faino L."/>
            <person name="Farmer A.D."/>
            <person name="Papasotiriou D.G."/>
            <person name="Zhou S."/>
            <person name="Seidl M.F."/>
            <person name="Cottam E."/>
            <person name="Edel D."/>
            <person name="Hahn M."/>
            <person name="Schwartz D.C."/>
            <person name="Dietrich R.A."/>
            <person name="Widdison S."/>
            <person name="Scalliet G."/>
        </authorList>
    </citation>
    <scope>NUCLEOTIDE SEQUENCE [LARGE SCALE GENOMIC DNA]</scope>
    <source>
        <strain evidence="2 3">B05.10</strain>
    </source>
</reference>
<dbReference type="GeneID" id="5436579"/>
<name>A0A384JLD0_BOTFB</name>
<feature type="compositionally biased region" description="Polar residues" evidence="1">
    <location>
        <begin position="208"/>
        <end position="222"/>
    </location>
</feature>
<dbReference type="EMBL" id="CP009811">
    <property type="protein sequence ID" value="ATZ51399.1"/>
    <property type="molecule type" value="Genomic_DNA"/>
</dbReference>
<reference evidence="2 3" key="1">
    <citation type="journal article" date="2011" name="PLoS Genet.">
        <title>Genomic analysis of the necrotrophic fungal pathogens Sclerotinia sclerotiorum and Botrytis cinerea.</title>
        <authorList>
            <person name="Amselem J."/>
            <person name="Cuomo C.A."/>
            <person name="van Kan J.A."/>
            <person name="Viaud M."/>
            <person name="Benito E.P."/>
            <person name="Couloux A."/>
            <person name="Coutinho P.M."/>
            <person name="de Vries R.P."/>
            <person name="Dyer P.S."/>
            <person name="Fillinger S."/>
            <person name="Fournier E."/>
            <person name="Gout L."/>
            <person name="Hahn M."/>
            <person name="Kohn L."/>
            <person name="Lapalu N."/>
            <person name="Plummer K.M."/>
            <person name="Pradier J.M."/>
            <person name="Quevillon E."/>
            <person name="Sharon A."/>
            <person name="Simon A."/>
            <person name="ten Have A."/>
            <person name="Tudzynski B."/>
            <person name="Tudzynski P."/>
            <person name="Wincker P."/>
            <person name="Andrew M."/>
            <person name="Anthouard V."/>
            <person name="Beever R.E."/>
            <person name="Beffa R."/>
            <person name="Benoit I."/>
            <person name="Bouzid O."/>
            <person name="Brault B."/>
            <person name="Chen Z."/>
            <person name="Choquer M."/>
            <person name="Collemare J."/>
            <person name="Cotton P."/>
            <person name="Danchin E.G."/>
            <person name="Da Silva C."/>
            <person name="Gautier A."/>
            <person name="Giraud C."/>
            <person name="Giraud T."/>
            <person name="Gonzalez C."/>
            <person name="Grossetete S."/>
            <person name="Guldener U."/>
            <person name="Henrissat B."/>
            <person name="Howlett B.J."/>
            <person name="Kodira C."/>
            <person name="Kretschmer M."/>
            <person name="Lappartient A."/>
            <person name="Leroch M."/>
            <person name="Levis C."/>
            <person name="Mauceli E."/>
            <person name="Neuveglise C."/>
            <person name="Oeser B."/>
            <person name="Pearson M."/>
            <person name="Poulain J."/>
            <person name="Poussereau N."/>
            <person name="Quesneville H."/>
            <person name="Rascle C."/>
            <person name="Schumacher J."/>
            <person name="Segurens B."/>
            <person name="Sexton A."/>
            <person name="Silva E."/>
            <person name="Sirven C."/>
            <person name="Soanes D.M."/>
            <person name="Talbot N.J."/>
            <person name="Templeton M."/>
            <person name="Yandava C."/>
            <person name="Yarden O."/>
            <person name="Zeng Q."/>
            <person name="Rollins J.A."/>
            <person name="Lebrun M.H."/>
            <person name="Dickman M."/>
        </authorList>
    </citation>
    <scope>NUCLEOTIDE SEQUENCE [LARGE SCALE GENOMIC DNA]</scope>
    <source>
        <strain evidence="2 3">B05.10</strain>
    </source>
</reference>
<feature type="compositionally biased region" description="Acidic residues" evidence="1">
    <location>
        <begin position="116"/>
        <end position="125"/>
    </location>
</feature>
<evidence type="ECO:0000256" key="1">
    <source>
        <dbReference type="SAM" id="MobiDB-lite"/>
    </source>
</evidence>
<feature type="compositionally biased region" description="Low complexity" evidence="1">
    <location>
        <begin position="67"/>
        <end position="95"/>
    </location>
</feature>
<dbReference type="OrthoDB" id="4186058at2759"/>
<proteinExistence type="predicted"/>
<gene>
    <name evidence="2" type="ORF">BCIN_07g00420</name>
</gene>
<dbReference type="Proteomes" id="UP000001798">
    <property type="component" value="Chromosome 7"/>
</dbReference>
<dbReference type="AlphaFoldDB" id="A0A384JLD0"/>
<feature type="compositionally biased region" description="Acidic residues" evidence="1">
    <location>
        <begin position="273"/>
        <end position="287"/>
    </location>
</feature>
<feature type="compositionally biased region" description="Polar residues" evidence="1">
    <location>
        <begin position="35"/>
        <end position="46"/>
    </location>
</feature>
<protein>
    <submittedName>
        <fullName evidence="2">Uncharacterized protein</fullName>
    </submittedName>
</protein>
<evidence type="ECO:0000313" key="2">
    <source>
        <dbReference type="EMBL" id="ATZ51399.1"/>
    </source>
</evidence>
<feature type="compositionally biased region" description="Acidic residues" evidence="1">
    <location>
        <begin position="178"/>
        <end position="191"/>
    </location>
</feature>
<dbReference type="OMA" id="WAIEIME"/>
<feature type="compositionally biased region" description="Polar residues" evidence="1">
    <location>
        <begin position="1"/>
        <end position="15"/>
    </location>
</feature>
<accession>A0A384JLD0</accession>
<reference evidence="2 3" key="2">
    <citation type="journal article" date="2012" name="Eukaryot. Cell">
        <title>Genome update of Botrytis cinerea strains B05.10 and T4.</title>
        <authorList>
            <person name="Staats M."/>
            <person name="van Kan J.A."/>
        </authorList>
    </citation>
    <scope>NUCLEOTIDE SEQUENCE [LARGE SCALE GENOMIC DNA]</scope>
    <source>
        <strain evidence="2 3">B05.10</strain>
    </source>
</reference>
<dbReference type="VEuPathDB" id="FungiDB:Bcin07g00420"/>
<dbReference type="RefSeq" id="XP_024549565.1">
    <property type="nucleotide sequence ID" value="XM_024693778.1"/>
</dbReference>